<feature type="compositionally biased region" description="Polar residues" evidence="1">
    <location>
        <begin position="13"/>
        <end position="24"/>
    </location>
</feature>
<evidence type="ECO:0000313" key="3">
    <source>
        <dbReference type="Proteomes" id="UP000799324"/>
    </source>
</evidence>
<name>A0A6A6T1Z7_9PLEO</name>
<dbReference type="AlphaFoldDB" id="A0A6A6T1Z7"/>
<evidence type="ECO:0000313" key="2">
    <source>
        <dbReference type="EMBL" id="KAF2653906.1"/>
    </source>
</evidence>
<feature type="region of interest" description="Disordered" evidence="1">
    <location>
        <begin position="1"/>
        <end position="42"/>
    </location>
</feature>
<dbReference type="OrthoDB" id="5367734at2759"/>
<protein>
    <submittedName>
        <fullName evidence="2">Uncharacterized protein</fullName>
    </submittedName>
</protein>
<dbReference type="EMBL" id="MU004373">
    <property type="protein sequence ID" value="KAF2653906.1"/>
    <property type="molecule type" value="Genomic_DNA"/>
</dbReference>
<sequence>MALGFSSKAGKAESQSSNEKTPTDNYDPERTVLRGKPMNRIDGPLKARAASVSAGADDASGDFSIGKQIEMEAENAIQYRTCSWPKVCIFELQVHDITGVSYDFPARHNSQLRGKAYAGFALLS</sequence>
<accession>A0A6A6T1Z7</accession>
<dbReference type="Proteomes" id="UP000799324">
    <property type="component" value="Unassembled WGS sequence"/>
</dbReference>
<gene>
    <name evidence="2" type="ORF">K491DRAFT_498491</name>
</gene>
<organism evidence="2 3">
    <name type="scientific">Lophiostoma macrostomum CBS 122681</name>
    <dbReference type="NCBI Taxonomy" id="1314788"/>
    <lineage>
        <taxon>Eukaryota</taxon>
        <taxon>Fungi</taxon>
        <taxon>Dikarya</taxon>
        <taxon>Ascomycota</taxon>
        <taxon>Pezizomycotina</taxon>
        <taxon>Dothideomycetes</taxon>
        <taxon>Pleosporomycetidae</taxon>
        <taxon>Pleosporales</taxon>
        <taxon>Lophiostomataceae</taxon>
        <taxon>Lophiostoma</taxon>
    </lineage>
</organism>
<evidence type="ECO:0000256" key="1">
    <source>
        <dbReference type="SAM" id="MobiDB-lite"/>
    </source>
</evidence>
<reference evidence="2" key="1">
    <citation type="journal article" date="2020" name="Stud. Mycol.">
        <title>101 Dothideomycetes genomes: a test case for predicting lifestyles and emergence of pathogens.</title>
        <authorList>
            <person name="Haridas S."/>
            <person name="Albert R."/>
            <person name="Binder M."/>
            <person name="Bloem J."/>
            <person name="Labutti K."/>
            <person name="Salamov A."/>
            <person name="Andreopoulos B."/>
            <person name="Baker S."/>
            <person name="Barry K."/>
            <person name="Bills G."/>
            <person name="Bluhm B."/>
            <person name="Cannon C."/>
            <person name="Castanera R."/>
            <person name="Culley D."/>
            <person name="Daum C."/>
            <person name="Ezra D."/>
            <person name="Gonzalez J."/>
            <person name="Henrissat B."/>
            <person name="Kuo A."/>
            <person name="Liang C."/>
            <person name="Lipzen A."/>
            <person name="Lutzoni F."/>
            <person name="Magnuson J."/>
            <person name="Mondo S."/>
            <person name="Nolan M."/>
            <person name="Ohm R."/>
            <person name="Pangilinan J."/>
            <person name="Park H.-J."/>
            <person name="Ramirez L."/>
            <person name="Alfaro M."/>
            <person name="Sun H."/>
            <person name="Tritt A."/>
            <person name="Yoshinaga Y."/>
            <person name="Zwiers L.-H."/>
            <person name="Turgeon B."/>
            <person name="Goodwin S."/>
            <person name="Spatafora J."/>
            <person name="Crous P."/>
            <person name="Grigoriev I."/>
        </authorList>
    </citation>
    <scope>NUCLEOTIDE SEQUENCE</scope>
    <source>
        <strain evidence="2">CBS 122681</strain>
    </source>
</reference>
<proteinExistence type="predicted"/>
<keyword evidence="3" id="KW-1185">Reference proteome</keyword>